<reference evidence="2" key="1">
    <citation type="journal article" date="2023" name="Nat. Plants">
        <title>Single-cell RNA sequencing provides a high-resolution roadmap for understanding the multicellular compartmentation of specialized metabolism.</title>
        <authorList>
            <person name="Sun S."/>
            <person name="Shen X."/>
            <person name="Li Y."/>
            <person name="Li Y."/>
            <person name="Wang S."/>
            <person name="Li R."/>
            <person name="Zhang H."/>
            <person name="Shen G."/>
            <person name="Guo B."/>
            <person name="Wei J."/>
            <person name="Xu J."/>
            <person name="St-Pierre B."/>
            <person name="Chen S."/>
            <person name="Sun C."/>
        </authorList>
    </citation>
    <scope>NUCLEOTIDE SEQUENCE [LARGE SCALE GENOMIC DNA]</scope>
</reference>
<sequence>MSELMRNPHVMAKAQTKIREVLKGKKNITEIDIQEQKYLKFVINETIRLHPPDPLLAPRETAIGGDEDYWSNPESFFPERFENSHFDYSGNYYEYTPCARAAAAPHFRRPFPPFLFSTRSSSFPPSHFSLPFLPFSSSLSLYGLAVALFDIPPSDKVICSLISRAAWFTSATSVYWRILRPSALTVQEVDDIDTGVIQGPPSSPTQIASFAKKSRLSSVGTWFLLVVPWVALYLSIIFSRHFQCSHRGVVLGNLYWTVVLMELRGALLDYQVAGPDLDMPSFSLGLTPPAHSHPGGLDTSYAPPSPDLGFSSFQAPPPLGLGFSSFQAPLSPGIVCISFQAPPPSGTAPTRPDTVGSYMPHMPISYASSFDSDEHDDERTDDVTLAQQLRFGHRVEKKTTRSTPSDWP</sequence>
<accession>A0ACC0AB30</accession>
<keyword evidence="2" id="KW-1185">Reference proteome</keyword>
<gene>
    <name evidence="1" type="ORF">M9H77_25494</name>
</gene>
<comment type="caution">
    <text evidence="1">The sequence shown here is derived from an EMBL/GenBank/DDBJ whole genome shotgun (WGS) entry which is preliminary data.</text>
</comment>
<name>A0ACC0AB30_CATRO</name>
<evidence type="ECO:0000313" key="2">
    <source>
        <dbReference type="Proteomes" id="UP001060085"/>
    </source>
</evidence>
<organism evidence="1 2">
    <name type="scientific">Catharanthus roseus</name>
    <name type="common">Madagascar periwinkle</name>
    <name type="synonym">Vinca rosea</name>
    <dbReference type="NCBI Taxonomy" id="4058"/>
    <lineage>
        <taxon>Eukaryota</taxon>
        <taxon>Viridiplantae</taxon>
        <taxon>Streptophyta</taxon>
        <taxon>Embryophyta</taxon>
        <taxon>Tracheophyta</taxon>
        <taxon>Spermatophyta</taxon>
        <taxon>Magnoliopsida</taxon>
        <taxon>eudicotyledons</taxon>
        <taxon>Gunneridae</taxon>
        <taxon>Pentapetalae</taxon>
        <taxon>asterids</taxon>
        <taxon>lamiids</taxon>
        <taxon>Gentianales</taxon>
        <taxon>Apocynaceae</taxon>
        <taxon>Rauvolfioideae</taxon>
        <taxon>Vinceae</taxon>
        <taxon>Catharanthinae</taxon>
        <taxon>Catharanthus</taxon>
    </lineage>
</organism>
<dbReference type="Proteomes" id="UP001060085">
    <property type="component" value="Linkage Group LG06"/>
</dbReference>
<dbReference type="EMBL" id="CM044706">
    <property type="protein sequence ID" value="KAI5656701.1"/>
    <property type="molecule type" value="Genomic_DNA"/>
</dbReference>
<evidence type="ECO:0000313" key="1">
    <source>
        <dbReference type="EMBL" id="KAI5656701.1"/>
    </source>
</evidence>
<protein>
    <submittedName>
        <fullName evidence="1">Uncharacterized protein</fullName>
    </submittedName>
</protein>
<proteinExistence type="predicted"/>